<gene>
    <name evidence="1" type="ORF">NSO95_13805</name>
</gene>
<dbReference type="EMBL" id="JANKHH010000007">
    <property type="protein sequence ID" value="MCR2835019.1"/>
    <property type="molecule type" value="Genomic_DNA"/>
</dbReference>
<dbReference type="InterPro" id="IPR022269">
    <property type="entry name" value="SO_2930-like_C"/>
</dbReference>
<evidence type="ECO:0000313" key="2">
    <source>
        <dbReference type="Proteomes" id="UP001206067"/>
    </source>
</evidence>
<dbReference type="Proteomes" id="UP001206067">
    <property type="component" value="Unassembled WGS sequence"/>
</dbReference>
<reference evidence="1 2" key="1">
    <citation type="submission" date="2022-08" db="EMBL/GenBank/DDBJ databases">
        <title>Polyphasic taxonomy analysis of Qipengyuania sp.RS5-5.</title>
        <authorList>
            <person name="Xamxidin M."/>
            <person name="Wu M."/>
        </authorList>
    </citation>
    <scope>NUCLEOTIDE SEQUENCE [LARGE SCALE GENOMIC DNA]</scope>
    <source>
        <strain evidence="1 2">RS5-5</strain>
    </source>
</reference>
<accession>A0ABT1XUT3</accession>
<sequence length="327" mass="36031">MTGAASVRATGQNAVVQAAISEDSLPRTLSEYGFFAGSPDRPEPSLIRYGLRNPLFSDYAEKTRFIHLPEGAQFRVGSDGRIEFPVGTALIKSFGYRSDSGTLDTLETRVLLHRADGWIALPYVWNAERTDAVLKVAGTRIPVTFEDPSGESHSISYGVPNKNLCKQCHSRDGELSPIGPVWPDMEFERESDRERLKVQARFPKNGLYAMARWDDPTETLAERAGAYLYANCAHCHSRSGAASNSGLFYDEPVGDHPASGYLKRPVAAGRGSGSYDFIIEPGHPERSILLYRMHSLDPGVAMPEIGRATVHKEGMTLLTQWIAEMEP</sequence>
<organism evidence="1 2">
    <name type="scientific">Parerythrobacter lacustris</name>
    <dbReference type="NCBI Taxonomy" id="2969984"/>
    <lineage>
        <taxon>Bacteria</taxon>
        <taxon>Pseudomonadati</taxon>
        <taxon>Pseudomonadota</taxon>
        <taxon>Alphaproteobacteria</taxon>
        <taxon>Sphingomonadales</taxon>
        <taxon>Erythrobacteraceae</taxon>
        <taxon>Parerythrobacter</taxon>
    </lineage>
</organism>
<evidence type="ECO:0000313" key="1">
    <source>
        <dbReference type="EMBL" id="MCR2835019.1"/>
    </source>
</evidence>
<keyword evidence="2" id="KW-1185">Reference proteome</keyword>
<comment type="caution">
    <text evidence="1">The sequence shown here is derived from an EMBL/GenBank/DDBJ whole genome shotgun (WGS) entry which is preliminary data.</text>
</comment>
<dbReference type="NCBIfam" id="TIGR03806">
    <property type="entry name" value="chp_HNE_0200"/>
    <property type="match status" value="1"/>
</dbReference>
<evidence type="ECO:0008006" key="3">
    <source>
        <dbReference type="Google" id="ProtNLM"/>
    </source>
</evidence>
<proteinExistence type="predicted"/>
<protein>
    <recommendedName>
        <fullName evidence="3">Cytochrome c domain-containing protein</fullName>
    </recommendedName>
</protein>
<name>A0ABT1XUT3_9SPHN</name>
<dbReference type="RefSeq" id="WP_257596889.1">
    <property type="nucleotide sequence ID" value="NZ_JANKHH010000007.1"/>
</dbReference>